<keyword evidence="5" id="KW-0808">Transferase</keyword>
<feature type="region of interest" description="Disordered" evidence="11">
    <location>
        <begin position="253"/>
        <end position="272"/>
    </location>
</feature>
<evidence type="ECO:0000256" key="9">
    <source>
        <dbReference type="ARBA" id="ARBA00048689"/>
    </source>
</evidence>
<dbReference type="InterPro" id="IPR050256">
    <property type="entry name" value="Glycosyltransferase_2"/>
</dbReference>
<evidence type="ECO:0000256" key="5">
    <source>
        <dbReference type="ARBA" id="ARBA00022679"/>
    </source>
</evidence>
<evidence type="ECO:0000256" key="4">
    <source>
        <dbReference type="ARBA" id="ARBA00022676"/>
    </source>
</evidence>
<comment type="caution">
    <text evidence="13">The sequence shown here is derived from an EMBL/GenBank/DDBJ whole genome shotgun (WGS) entry which is preliminary data.</text>
</comment>
<comment type="cofactor">
    <cofactor evidence="1">
        <name>Mn(2+)</name>
        <dbReference type="ChEBI" id="CHEBI:29035"/>
    </cofactor>
</comment>
<dbReference type="InterPro" id="IPR029044">
    <property type="entry name" value="Nucleotide-diphossugar_trans"/>
</dbReference>
<reference evidence="14" key="1">
    <citation type="journal article" date="2019" name="Int. J. Syst. Evol. Microbiol.">
        <title>The Global Catalogue of Microorganisms (GCM) 10K type strain sequencing project: providing services to taxonomists for standard genome sequencing and annotation.</title>
        <authorList>
            <consortium name="The Broad Institute Genomics Platform"/>
            <consortium name="The Broad Institute Genome Sequencing Center for Infectious Disease"/>
            <person name="Wu L."/>
            <person name="Ma J."/>
        </authorList>
    </citation>
    <scope>NUCLEOTIDE SEQUENCE [LARGE SCALE GENOMIC DNA]</scope>
    <source>
        <strain evidence="14">NBRC 112299</strain>
    </source>
</reference>
<evidence type="ECO:0000259" key="12">
    <source>
        <dbReference type="Pfam" id="PF00535"/>
    </source>
</evidence>
<dbReference type="InterPro" id="IPR001173">
    <property type="entry name" value="Glyco_trans_2-like"/>
</dbReference>
<comment type="catalytic activity">
    <reaction evidence="10">
        <text>an NDP-alpha-D-glucose + (2R)-3-phosphoglycerate = (2R)-2-O-(alpha-D-glucopyranosyl)-3-phospho-glycerate + a ribonucleoside 5'-diphosphate + H(+)</text>
        <dbReference type="Rhea" id="RHEA:47244"/>
        <dbReference type="ChEBI" id="CHEBI:15378"/>
        <dbReference type="ChEBI" id="CHEBI:57930"/>
        <dbReference type="ChEBI" id="CHEBI:58272"/>
        <dbReference type="ChEBI" id="CHEBI:62600"/>
        <dbReference type="ChEBI" id="CHEBI:76533"/>
        <dbReference type="EC" id="2.4.1.266"/>
    </reaction>
    <physiologicalReaction direction="left-to-right" evidence="10">
        <dbReference type="Rhea" id="RHEA:47245"/>
    </physiologicalReaction>
</comment>
<evidence type="ECO:0000256" key="10">
    <source>
        <dbReference type="ARBA" id="ARBA00048997"/>
    </source>
</evidence>
<dbReference type="EMBL" id="BSUN01000001">
    <property type="protein sequence ID" value="GMA35501.1"/>
    <property type="molecule type" value="Genomic_DNA"/>
</dbReference>
<dbReference type="Gene3D" id="3.90.550.10">
    <property type="entry name" value="Spore Coat Polysaccharide Biosynthesis Protein SpsA, Chain A"/>
    <property type="match status" value="1"/>
</dbReference>
<evidence type="ECO:0000313" key="14">
    <source>
        <dbReference type="Proteomes" id="UP001157125"/>
    </source>
</evidence>
<name>A0ABQ6ICU0_9MICO</name>
<comment type="cofactor">
    <cofactor evidence="2">
        <name>Mg(2+)</name>
        <dbReference type="ChEBI" id="CHEBI:18420"/>
    </cofactor>
</comment>
<evidence type="ECO:0000256" key="7">
    <source>
        <dbReference type="ARBA" id="ARBA00039022"/>
    </source>
</evidence>
<protein>
    <recommendedName>
        <fullName evidence="8">Glucosyl-3-phosphoglycerate synthase</fullName>
        <ecNumber evidence="7">2.4.1.266</ecNumber>
    </recommendedName>
</protein>
<keyword evidence="14" id="KW-1185">Reference proteome</keyword>
<evidence type="ECO:0000256" key="3">
    <source>
        <dbReference type="ARBA" id="ARBA00006739"/>
    </source>
</evidence>
<evidence type="ECO:0000313" key="13">
    <source>
        <dbReference type="EMBL" id="GMA35501.1"/>
    </source>
</evidence>
<dbReference type="Pfam" id="PF00535">
    <property type="entry name" value="Glycos_transf_2"/>
    <property type="match status" value="1"/>
</dbReference>
<accession>A0ABQ6ICU0</accession>
<evidence type="ECO:0000256" key="11">
    <source>
        <dbReference type="SAM" id="MobiDB-lite"/>
    </source>
</evidence>
<evidence type="ECO:0000256" key="8">
    <source>
        <dbReference type="ARBA" id="ARBA00040894"/>
    </source>
</evidence>
<feature type="domain" description="Glycosyltransferase 2-like" evidence="12">
    <location>
        <begin position="27"/>
        <end position="93"/>
    </location>
</feature>
<proteinExistence type="inferred from homology"/>
<keyword evidence="4" id="KW-0328">Glycosyltransferase</keyword>
<evidence type="ECO:0000256" key="1">
    <source>
        <dbReference type="ARBA" id="ARBA00001936"/>
    </source>
</evidence>
<dbReference type="PANTHER" id="PTHR48090">
    <property type="entry name" value="UNDECAPRENYL-PHOSPHATE 4-DEOXY-4-FORMAMIDO-L-ARABINOSE TRANSFERASE-RELATED"/>
    <property type="match status" value="1"/>
</dbReference>
<dbReference type="EC" id="2.4.1.266" evidence="7"/>
<comment type="similarity">
    <text evidence="3">Belongs to the glycosyltransferase 2 family.</text>
</comment>
<dbReference type="PANTHER" id="PTHR48090:SF10">
    <property type="entry name" value="GLUCOSYL-3-PHOSPHOGLYCERATE SYNTHASE"/>
    <property type="match status" value="1"/>
</dbReference>
<dbReference type="RefSeq" id="WP_284328013.1">
    <property type="nucleotide sequence ID" value="NZ_BSUN01000001.1"/>
</dbReference>
<sequence length="272" mass="28604">MRHVRPRITRARRATVPEDDLHVAAALIVAHDCARRIAATVRAALAIPGVDLVLVVDDGSTDNTQELARKAGAVVVRHSHPRGRTASVETGASVIAMRDEPGREPRAILLLPGIVGHYAVGAAPLVAAVTEHVADLVVARADGRARVEGPSTKIARVAVEKASGWTPEEPLGPVRCLTRDALEAAMPLARGAGLEVAMTLDVLHAGLTVTEVQCDLGDVPRSGSLGTGRARVSRYRDVVMAISARRMRGALSSTQAAIGSRIPGRGEPEEDE</sequence>
<evidence type="ECO:0000256" key="6">
    <source>
        <dbReference type="ARBA" id="ARBA00022842"/>
    </source>
</evidence>
<evidence type="ECO:0000256" key="2">
    <source>
        <dbReference type="ARBA" id="ARBA00001946"/>
    </source>
</evidence>
<gene>
    <name evidence="13" type="ORF">GCM10025876_17050</name>
</gene>
<dbReference type="Proteomes" id="UP001157125">
    <property type="component" value="Unassembled WGS sequence"/>
</dbReference>
<comment type="catalytic activity">
    <reaction evidence="9">
        <text>(2R)-3-phosphoglycerate + UDP-alpha-D-glucose = (2R)-2-O-(alpha-D-glucopyranosyl)-3-phospho-glycerate + UDP + H(+)</text>
        <dbReference type="Rhea" id="RHEA:31319"/>
        <dbReference type="ChEBI" id="CHEBI:15378"/>
        <dbReference type="ChEBI" id="CHEBI:58223"/>
        <dbReference type="ChEBI" id="CHEBI:58272"/>
        <dbReference type="ChEBI" id="CHEBI:58885"/>
        <dbReference type="ChEBI" id="CHEBI:62600"/>
        <dbReference type="EC" id="2.4.1.266"/>
    </reaction>
    <physiologicalReaction direction="left-to-right" evidence="9">
        <dbReference type="Rhea" id="RHEA:31320"/>
    </physiologicalReaction>
</comment>
<organism evidence="13 14">
    <name type="scientific">Demequina litorisediminis</name>
    <dbReference type="NCBI Taxonomy" id="1849022"/>
    <lineage>
        <taxon>Bacteria</taxon>
        <taxon>Bacillati</taxon>
        <taxon>Actinomycetota</taxon>
        <taxon>Actinomycetes</taxon>
        <taxon>Micrococcales</taxon>
        <taxon>Demequinaceae</taxon>
        <taxon>Demequina</taxon>
    </lineage>
</organism>
<dbReference type="SUPFAM" id="SSF53448">
    <property type="entry name" value="Nucleotide-diphospho-sugar transferases"/>
    <property type="match status" value="1"/>
</dbReference>
<keyword evidence="6" id="KW-0460">Magnesium</keyword>